<dbReference type="SMART" id="SM00861">
    <property type="entry name" value="Transket_pyr"/>
    <property type="match status" value="1"/>
</dbReference>
<dbReference type="AlphaFoldDB" id="A0A4R0IY32"/>
<name>A0A4R0IY32_9ACTN</name>
<dbReference type="PANTHER" id="PTHR43825:SF1">
    <property type="entry name" value="TRANSKETOLASE-LIKE PYRIMIDINE-BINDING DOMAIN-CONTAINING PROTEIN"/>
    <property type="match status" value="1"/>
</dbReference>
<dbReference type="GO" id="GO:0000287">
    <property type="term" value="F:magnesium ion binding"/>
    <property type="evidence" value="ECO:0007669"/>
    <property type="project" value="UniProtKB-ARBA"/>
</dbReference>
<evidence type="ECO:0000313" key="6">
    <source>
        <dbReference type="Proteomes" id="UP000294225"/>
    </source>
</evidence>
<evidence type="ECO:0000256" key="1">
    <source>
        <dbReference type="ARBA" id="ARBA00001964"/>
    </source>
</evidence>
<evidence type="ECO:0000313" key="5">
    <source>
        <dbReference type="EMBL" id="TCC36626.1"/>
    </source>
</evidence>
<sequence>MLKLNPRDVYGRKLTELGETDERIVVVTADLAKSNKLLDFRDRFPDRFFNVGIAEQNLMGVAAGLALEGKIPVASTFAAFASMRAHEQVRSDIGYVDLPVKILATTSGLTAGIMGPTHQGNEDIAVMRTIPNMTVLAPSDPLQVSEFIELAIGLPGPVYIRVGRGEDPVLYGEDQKIEIGKAIVAREGTDVSIVACGTMMKDAIQAHEQLASEGVSARVLDFHTVKPLDRDAIIAAARETGTIVTVEDHFVTGGLGSAVAEVVAEEGLGARVRRLGVPDVFAEVGVPDELYRHYGYDAAGIVATVRDLILPARRR</sequence>
<dbReference type="InterPro" id="IPR051157">
    <property type="entry name" value="PDH/Transketolase"/>
</dbReference>
<dbReference type="Proteomes" id="UP000294225">
    <property type="component" value="Unassembled WGS sequence"/>
</dbReference>
<feature type="domain" description="Transketolase-like pyrimidine-binding" evidence="4">
    <location>
        <begin position="4"/>
        <end position="169"/>
    </location>
</feature>
<comment type="similarity">
    <text evidence="2">Belongs to the transketolase family.</text>
</comment>
<proteinExistence type="inferred from homology"/>
<comment type="caution">
    <text evidence="5">The sequence shown here is derived from an EMBL/GenBank/DDBJ whole genome shotgun (WGS) entry which is preliminary data.</text>
</comment>
<dbReference type="SUPFAM" id="SSF52518">
    <property type="entry name" value="Thiamin diphosphate-binding fold (THDP-binding)"/>
    <property type="match status" value="1"/>
</dbReference>
<gene>
    <name evidence="5" type="ORF">E0H92_27670</name>
</gene>
<dbReference type="EMBL" id="SJKC01000003">
    <property type="protein sequence ID" value="TCC36626.1"/>
    <property type="molecule type" value="Genomic_DNA"/>
</dbReference>
<protein>
    <submittedName>
        <fullName evidence="5">Transketolase family protein</fullName>
    </submittedName>
</protein>
<dbReference type="Pfam" id="PF02780">
    <property type="entry name" value="Transketolase_C"/>
    <property type="match status" value="1"/>
</dbReference>
<dbReference type="SUPFAM" id="SSF52922">
    <property type="entry name" value="TK C-terminal domain-like"/>
    <property type="match status" value="1"/>
</dbReference>
<dbReference type="Gene3D" id="3.40.50.920">
    <property type="match status" value="1"/>
</dbReference>
<dbReference type="InterPro" id="IPR009014">
    <property type="entry name" value="Transketo_C/PFOR_II"/>
</dbReference>
<organism evidence="5 6">
    <name type="scientific">Kribbella speibonae</name>
    <dbReference type="NCBI Taxonomy" id="1572660"/>
    <lineage>
        <taxon>Bacteria</taxon>
        <taxon>Bacillati</taxon>
        <taxon>Actinomycetota</taxon>
        <taxon>Actinomycetes</taxon>
        <taxon>Propionibacteriales</taxon>
        <taxon>Kribbellaceae</taxon>
        <taxon>Kribbella</taxon>
    </lineage>
</organism>
<dbReference type="Pfam" id="PF02779">
    <property type="entry name" value="Transket_pyr"/>
    <property type="match status" value="1"/>
</dbReference>
<evidence type="ECO:0000259" key="4">
    <source>
        <dbReference type="SMART" id="SM00861"/>
    </source>
</evidence>
<dbReference type="InterPro" id="IPR005475">
    <property type="entry name" value="Transketolase-like_Pyr-bd"/>
</dbReference>
<dbReference type="Gene3D" id="3.40.50.970">
    <property type="match status" value="1"/>
</dbReference>
<evidence type="ECO:0000256" key="2">
    <source>
        <dbReference type="ARBA" id="ARBA00007131"/>
    </source>
</evidence>
<dbReference type="PANTHER" id="PTHR43825">
    <property type="entry name" value="PYRUVATE DEHYDROGENASE E1 COMPONENT"/>
    <property type="match status" value="1"/>
</dbReference>
<dbReference type="InterPro" id="IPR029061">
    <property type="entry name" value="THDP-binding"/>
</dbReference>
<reference evidence="5 6" key="1">
    <citation type="submission" date="2019-02" db="EMBL/GenBank/DDBJ databases">
        <title>Kribbella capetownensis sp. nov. and Kribbella speibonae sp. nov., isolated from soil.</title>
        <authorList>
            <person name="Curtis S.M."/>
            <person name="Norton I."/>
            <person name="Everest G.J."/>
            <person name="Meyers P.R."/>
        </authorList>
    </citation>
    <scope>NUCLEOTIDE SEQUENCE [LARGE SCALE GENOMIC DNA]</scope>
    <source>
        <strain evidence="5 6">YM55</strain>
    </source>
</reference>
<comment type="cofactor">
    <cofactor evidence="1">
        <name>thiamine diphosphate</name>
        <dbReference type="ChEBI" id="CHEBI:58937"/>
    </cofactor>
</comment>
<dbReference type="InterPro" id="IPR033248">
    <property type="entry name" value="Transketolase_C"/>
</dbReference>
<dbReference type="CDD" id="cd07033">
    <property type="entry name" value="TPP_PYR_DXS_TK_like"/>
    <property type="match status" value="1"/>
</dbReference>
<dbReference type="FunFam" id="3.40.50.970:FF:000129">
    <property type="entry name" value="Transketolase"/>
    <property type="match status" value="1"/>
</dbReference>
<evidence type="ECO:0000256" key="3">
    <source>
        <dbReference type="ARBA" id="ARBA00023052"/>
    </source>
</evidence>
<keyword evidence="3" id="KW-0786">Thiamine pyrophosphate</keyword>
<accession>A0A4R0IY32</accession>